<proteinExistence type="predicted"/>
<reference evidence="1" key="1">
    <citation type="journal article" date="2019" name="bioRxiv">
        <title>The Genome of the Zebra Mussel, Dreissena polymorpha: A Resource for Invasive Species Research.</title>
        <authorList>
            <person name="McCartney M.A."/>
            <person name="Auch B."/>
            <person name="Kono T."/>
            <person name="Mallez S."/>
            <person name="Zhang Y."/>
            <person name="Obille A."/>
            <person name="Becker A."/>
            <person name="Abrahante J.E."/>
            <person name="Garbe J."/>
            <person name="Badalamenti J.P."/>
            <person name="Herman A."/>
            <person name="Mangelson H."/>
            <person name="Liachko I."/>
            <person name="Sullivan S."/>
            <person name="Sone E.D."/>
            <person name="Koren S."/>
            <person name="Silverstein K.A.T."/>
            <person name="Beckman K.B."/>
            <person name="Gohl D.M."/>
        </authorList>
    </citation>
    <scope>NUCLEOTIDE SEQUENCE</scope>
    <source>
        <strain evidence="1">Duluth1</strain>
        <tissue evidence="1">Whole animal</tissue>
    </source>
</reference>
<dbReference type="AlphaFoldDB" id="A0A9D3Z8Y1"/>
<dbReference type="EMBL" id="JAIWYP010000014">
    <property type="protein sequence ID" value="KAH3712452.1"/>
    <property type="molecule type" value="Genomic_DNA"/>
</dbReference>
<organism evidence="1 2">
    <name type="scientific">Dreissena polymorpha</name>
    <name type="common">Zebra mussel</name>
    <name type="synonym">Mytilus polymorpha</name>
    <dbReference type="NCBI Taxonomy" id="45954"/>
    <lineage>
        <taxon>Eukaryota</taxon>
        <taxon>Metazoa</taxon>
        <taxon>Spiralia</taxon>
        <taxon>Lophotrochozoa</taxon>
        <taxon>Mollusca</taxon>
        <taxon>Bivalvia</taxon>
        <taxon>Autobranchia</taxon>
        <taxon>Heteroconchia</taxon>
        <taxon>Euheterodonta</taxon>
        <taxon>Imparidentia</taxon>
        <taxon>Neoheterodontei</taxon>
        <taxon>Myida</taxon>
        <taxon>Dreissenoidea</taxon>
        <taxon>Dreissenidae</taxon>
        <taxon>Dreissena</taxon>
    </lineage>
</organism>
<evidence type="ECO:0000313" key="1">
    <source>
        <dbReference type="EMBL" id="KAH3712452.1"/>
    </source>
</evidence>
<sequence length="70" mass="8037">MQRYCVAHVAIPSGGWRPRLSGKVSLETFHCNLPEKKKQKVSSQQTLGYRGWSIEMAFVKDRREELSADN</sequence>
<evidence type="ECO:0000313" key="2">
    <source>
        <dbReference type="Proteomes" id="UP000828390"/>
    </source>
</evidence>
<name>A0A9D3Z8Y1_DREPO</name>
<keyword evidence="2" id="KW-1185">Reference proteome</keyword>
<gene>
    <name evidence="1" type="ORF">DPMN_072154</name>
</gene>
<protein>
    <submittedName>
        <fullName evidence="1">Uncharacterized protein</fullName>
    </submittedName>
</protein>
<accession>A0A9D3Z8Y1</accession>
<dbReference type="Proteomes" id="UP000828390">
    <property type="component" value="Unassembled WGS sequence"/>
</dbReference>
<reference evidence="1" key="2">
    <citation type="submission" date="2020-11" db="EMBL/GenBank/DDBJ databases">
        <authorList>
            <person name="McCartney M.A."/>
            <person name="Auch B."/>
            <person name="Kono T."/>
            <person name="Mallez S."/>
            <person name="Becker A."/>
            <person name="Gohl D.M."/>
            <person name="Silverstein K.A.T."/>
            <person name="Koren S."/>
            <person name="Bechman K.B."/>
            <person name="Herman A."/>
            <person name="Abrahante J.E."/>
            <person name="Garbe J."/>
        </authorList>
    </citation>
    <scope>NUCLEOTIDE SEQUENCE</scope>
    <source>
        <strain evidence="1">Duluth1</strain>
        <tissue evidence="1">Whole animal</tissue>
    </source>
</reference>
<comment type="caution">
    <text evidence="1">The sequence shown here is derived from an EMBL/GenBank/DDBJ whole genome shotgun (WGS) entry which is preliminary data.</text>
</comment>